<proteinExistence type="predicted"/>
<gene>
    <name evidence="1" type="ORF">D7004_07575</name>
</gene>
<name>A0A3N0BWB2_9SPHI</name>
<evidence type="ECO:0000313" key="1">
    <source>
        <dbReference type="EMBL" id="RNL53951.1"/>
    </source>
</evidence>
<dbReference type="Pfam" id="PF13578">
    <property type="entry name" value="Methyltransf_24"/>
    <property type="match status" value="1"/>
</dbReference>
<protein>
    <submittedName>
        <fullName evidence="1">Class I SAM-dependent methyltransferase</fullName>
    </submittedName>
</protein>
<dbReference type="InterPro" id="IPR029063">
    <property type="entry name" value="SAM-dependent_MTases_sf"/>
</dbReference>
<sequence>MRDILNIYYKSVEEKINRRYPALPYQLAQLNYPKNLLRYDSHWGGLESIILNILIRFEVPRNNCLEFGTEYGYSAVALSNYFYSVTCVDTFERDVNAGKHTNNYNELAEGLSVWENIQLIKSDFRYLIAGNDSEYDLIYIDIVHNFTDTYDCDIWASKHSQCTVFHDTQSYPEVNKACYHLAEETHKKFYNYEKFLGLGIIV</sequence>
<keyword evidence="1" id="KW-0489">Methyltransferase</keyword>
<accession>A0A3N0BWB2</accession>
<dbReference type="Gene3D" id="3.40.50.150">
    <property type="entry name" value="Vaccinia Virus protein VP39"/>
    <property type="match status" value="1"/>
</dbReference>
<evidence type="ECO:0000313" key="2">
    <source>
        <dbReference type="Proteomes" id="UP000274046"/>
    </source>
</evidence>
<dbReference type="RefSeq" id="WP_123205275.1">
    <property type="nucleotide sequence ID" value="NZ_RBEE01000012.1"/>
</dbReference>
<comment type="caution">
    <text evidence="1">The sequence shown here is derived from an EMBL/GenBank/DDBJ whole genome shotgun (WGS) entry which is preliminary data.</text>
</comment>
<keyword evidence="2" id="KW-1185">Reference proteome</keyword>
<reference evidence="1 2" key="1">
    <citation type="submission" date="2018-10" db="EMBL/GenBank/DDBJ databases">
        <title>Genome sequencing of Pedobacter jejuensis TNB23.</title>
        <authorList>
            <person name="Cho Y.-J."/>
            <person name="Cho A."/>
            <person name="Kim O.-S."/>
        </authorList>
    </citation>
    <scope>NUCLEOTIDE SEQUENCE [LARGE SCALE GENOMIC DNA]</scope>
    <source>
        <strain evidence="1 2">TNB23</strain>
    </source>
</reference>
<organism evidence="1 2">
    <name type="scientific">Pedobacter jejuensis</name>
    <dbReference type="NCBI Taxonomy" id="1268550"/>
    <lineage>
        <taxon>Bacteria</taxon>
        <taxon>Pseudomonadati</taxon>
        <taxon>Bacteroidota</taxon>
        <taxon>Sphingobacteriia</taxon>
        <taxon>Sphingobacteriales</taxon>
        <taxon>Sphingobacteriaceae</taxon>
        <taxon>Pedobacter</taxon>
    </lineage>
</organism>
<dbReference type="GO" id="GO:0008168">
    <property type="term" value="F:methyltransferase activity"/>
    <property type="evidence" value="ECO:0007669"/>
    <property type="project" value="UniProtKB-KW"/>
</dbReference>
<dbReference type="SUPFAM" id="SSF53335">
    <property type="entry name" value="S-adenosyl-L-methionine-dependent methyltransferases"/>
    <property type="match status" value="1"/>
</dbReference>
<dbReference type="AlphaFoldDB" id="A0A3N0BWB2"/>
<dbReference type="GO" id="GO:0032259">
    <property type="term" value="P:methylation"/>
    <property type="evidence" value="ECO:0007669"/>
    <property type="project" value="UniProtKB-KW"/>
</dbReference>
<dbReference type="EMBL" id="RBEE01000012">
    <property type="protein sequence ID" value="RNL53951.1"/>
    <property type="molecule type" value="Genomic_DNA"/>
</dbReference>
<keyword evidence="1" id="KW-0808">Transferase</keyword>
<dbReference type="Proteomes" id="UP000274046">
    <property type="component" value="Unassembled WGS sequence"/>
</dbReference>
<dbReference type="OrthoDB" id="1422982at2"/>